<dbReference type="Gene3D" id="3.30.530.20">
    <property type="match status" value="1"/>
</dbReference>
<dbReference type="Proteomes" id="UP000334019">
    <property type="component" value="Chromosome"/>
</dbReference>
<evidence type="ECO:0000259" key="2">
    <source>
        <dbReference type="Pfam" id="PF08327"/>
    </source>
</evidence>
<organism evidence="3 4">
    <name type="scientific">Actinomarinicola tropica</name>
    <dbReference type="NCBI Taxonomy" id="2789776"/>
    <lineage>
        <taxon>Bacteria</taxon>
        <taxon>Bacillati</taxon>
        <taxon>Actinomycetota</taxon>
        <taxon>Acidimicrobiia</taxon>
        <taxon>Acidimicrobiales</taxon>
        <taxon>Iamiaceae</taxon>
        <taxon>Actinomarinicola</taxon>
    </lineage>
</organism>
<gene>
    <name evidence="3" type="ORF">GH723_13755</name>
</gene>
<dbReference type="SUPFAM" id="SSF55961">
    <property type="entry name" value="Bet v1-like"/>
    <property type="match status" value="1"/>
</dbReference>
<dbReference type="RefSeq" id="WP_153760181.1">
    <property type="nucleotide sequence ID" value="NZ_CP045851.1"/>
</dbReference>
<dbReference type="AlphaFoldDB" id="A0A5Q2RS91"/>
<accession>A0A5Q2RS91</accession>
<keyword evidence="4" id="KW-1185">Reference proteome</keyword>
<dbReference type="KEGG" id="atq:GH723_13755"/>
<comment type="similarity">
    <text evidence="1">Belongs to the AHA1 family.</text>
</comment>
<protein>
    <recommendedName>
        <fullName evidence="2">Activator of Hsp90 ATPase homologue 1/2-like C-terminal domain-containing protein</fullName>
    </recommendedName>
</protein>
<dbReference type="InterPro" id="IPR023393">
    <property type="entry name" value="START-like_dom_sf"/>
</dbReference>
<dbReference type="EMBL" id="CP045851">
    <property type="protein sequence ID" value="QGG96075.1"/>
    <property type="molecule type" value="Genomic_DNA"/>
</dbReference>
<feature type="domain" description="Activator of Hsp90 ATPase homologue 1/2-like C-terminal" evidence="2">
    <location>
        <begin position="25"/>
        <end position="147"/>
    </location>
</feature>
<dbReference type="Pfam" id="PF08327">
    <property type="entry name" value="AHSA1"/>
    <property type="match status" value="1"/>
</dbReference>
<reference evidence="3 4" key="1">
    <citation type="submission" date="2019-11" db="EMBL/GenBank/DDBJ databases">
        <authorList>
            <person name="He Y."/>
        </authorList>
    </citation>
    <scope>NUCLEOTIDE SEQUENCE [LARGE SCALE GENOMIC DNA]</scope>
    <source>
        <strain evidence="3 4">SCSIO 58843</strain>
    </source>
</reference>
<dbReference type="InterPro" id="IPR013538">
    <property type="entry name" value="ASHA1/2-like_C"/>
</dbReference>
<evidence type="ECO:0000256" key="1">
    <source>
        <dbReference type="ARBA" id="ARBA00006817"/>
    </source>
</evidence>
<evidence type="ECO:0000313" key="4">
    <source>
        <dbReference type="Proteomes" id="UP000334019"/>
    </source>
</evidence>
<proteinExistence type="inferred from homology"/>
<evidence type="ECO:0000313" key="3">
    <source>
        <dbReference type="EMBL" id="QGG96075.1"/>
    </source>
</evidence>
<dbReference type="CDD" id="cd08899">
    <property type="entry name" value="SRPBCC_CalC_Aha1-like_6"/>
    <property type="match status" value="1"/>
</dbReference>
<name>A0A5Q2RS91_9ACTN</name>
<sequence length="279" mass="31247">MTDDGRLLTIDGRPALRFERRYRQPIDRVWRAVTAPEEMARWFPSNVEGDRAVGAALVFDDSAQRAADEEAGEPTRADGEIFRGHVVVHDPPNVFSFTWGGELLRIELHPDGDGTRLVFTHLLSHRSIAHRTGAGWHACLGELDRMLGVDVPVEDDWMSVFEEFVDRLGPELAHVDGDALVWERYSHVGPEEVRAALDRPEDWGGAPHADEAISWEVVPDEHGSIIRLRHEEIGDDAELAASWHALLVQLDMYLAAGQLLPVDGARFREAYASLLASRR</sequence>